<keyword evidence="3" id="KW-0964">Secreted</keyword>
<evidence type="ECO:0000256" key="5">
    <source>
        <dbReference type="ARBA" id="ARBA00022729"/>
    </source>
</evidence>
<dbReference type="GO" id="GO:0005576">
    <property type="term" value="C:extracellular region"/>
    <property type="evidence" value="ECO:0007669"/>
    <property type="project" value="UniProtKB-SubCell"/>
</dbReference>
<dbReference type="PANTHER" id="PTHR33353:SF10">
    <property type="entry name" value="ENDO-BETA-1,4-GLUCANASE D"/>
    <property type="match status" value="1"/>
</dbReference>
<gene>
    <name evidence="18" type="ORF">MELLADRAFT_90313</name>
</gene>
<evidence type="ECO:0000256" key="14">
    <source>
        <dbReference type="ARBA" id="ARBA00045077"/>
    </source>
</evidence>
<protein>
    <recommendedName>
        <fullName evidence="15">lytic cellulose monooxygenase (C4-dehydrogenating)</fullName>
        <ecNumber evidence="15">1.14.99.56</ecNumber>
    </recommendedName>
</protein>
<keyword evidence="4" id="KW-0479">Metal-binding</keyword>
<evidence type="ECO:0000256" key="13">
    <source>
        <dbReference type="ARBA" id="ARBA00044502"/>
    </source>
</evidence>
<dbReference type="EMBL" id="GL883125">
    <property type="protein sequence ID" value="EGG03321.1"/>
    <property type="molecule type" value="Genomic_DNA"/>
</dbReference>
<dbReference type="Proteomes" id="UP000001072">
    <property type="component" value="Unassembled WGS sequence"/>
</dbReference>
<keyword evidence="8" id="KW-0186">Copper</keyword>
<sequence>MGHVFIKSWKSSSEDKFQAAQKQSASNTAYRGASDNSGWIGSQFIADGRAIVCGASSTPFGEVKSPGGRFFSDVSEAVAKTLTVEAGGKVTLVTANDPGKGFPHPKGHIQAYLGYCGKSPTACQNFDASSTTYFKIQESKNAVQDKLRPAMNYDLDGNVWEVPIPAEVPQGSYIFRFEIIAFGQSNAAEGHQDQYYPSCGQLYVKSNQEADSSAVLQGVKFPGTYTNGNIQEDTIPGPSLMQKSNDNQSTVSVKTTVNSKESDVDKSTDVSPEVEKPDFEPFAAIGLPDSSPSCAKKCLTKKYEEINQLAAGCAASEGRCLCSKKTFVEAYKTCARDHCEPGETYNNPPNLSITGVNNKSSQKYPDLCILKQHHPFNMDAMVGPECMGFTRDASDEEIDLPVIIFGLLS</sequence>
<proteinExistence type="inferred from homology"/>
<dbReference type="GeneID" id="18935523"/>
<evidence type="ECO:0000313" key="19">
    <source>
        <dbReference type="Proteomes" id="UP000001072"/>
    </source>
</evidence>
<keyword evidence="10" id="KW-1015">Disulfide bond</keyword>
<comment type="similarity">
    <text evidence="13">Belongs to the polysaccharide monooxygenase AA9 family.</text>
</comment>
<keyword evidence="9" id="KW-0503">Monooxygenase</keyword>
<reference evidence="19" key="1">
    <citation type="journal article" date="2011" name="Proc. Natl. Acad. Sci. U.S.A.">
        <title>Obligate biotrophy features unraveled by the genomic analysis of rust fungi.</title>
        <authorList>
            <person name="Duplessis S."/>
            <person name="Cuomo C.A."/>
            <person name="Lin Y.-C."/>
            <person name="Aerts A."/>
            <person name="Tisserant E."/>
            <person name="Veneault-Fourrey C."/>
            <person name="Joly D.L."/>
            <person name="Hacquard S."/>
            <person name="Amselem J."/>
            <person name="Cantarel B.L."/>
            <person name="Chiu R."/>
            <person name="Coutinho P.M."/>
            <person name="Feau N."/>
            <person name="Field M."/>
            <person name="Frey P."/>
            <person name="Gelhaye E."/>
            <person name="Goldberg J."/>
            <person name="Grabherr M.G."/>
            <person name="Kodira C.D."/>
            <person name="Kohler A."/>
            <person name="Kuees U."/>
            <person name="Lindquist E.A."/>
            <person name="Lucas S.M."/>
            <person name="Mago R."/>
            <person name="Mauceli E."/>
            <person name="Morin E."/>
            <person name="Murat C."/>
            <person name="Pangilinan J.L."/>
            <person name="Park R."/>
            <person name="Pearson M."/>
            <person name="Quesneville H."/>
            <person name="Rouhier N."/>
            <person name="Sakthikumar S."/>
            <person name="Salamov A.A."/>
            <person name="Schmutz J."/>
            <person name="Selles B."/>
            <person name="Shapiro H."/>
            <person name="Tanguay P."/>
            <person name="Tuskan G.A."/>
            <person name="Henrissat B."/>
            <person name="Van de Peer Y."/>
            <person name="Rouze P."/>
            <person name="Ellis J.G."/>
            <person name="Dodds P.N."/>
            <person name="Schein J.E."/>
            <person name="Zhong S."/>
            <person name="Hamelin R.C."/>
            <person name="Grigoriev I.V."/>
            <person name="Szabo L.J."/>
            <person name="Martin F."/>
        </authorList>
    </citation>
    <scope>NUCLEOTIDE SEQUENCE [LARGE SCALE GENOMIC DNA]</scope>
    <source>
        <strain evidence="19">98AG31 / pathotype 3-4-7</strain>
    </source>
</reference>
<dbReference type="KEGG" id="mlr:MELLADRAFT_90313"/>
<dbReference type="eggNOG" id="ENOG502SK4K">
    <property type="taxonomic scope" value="Eukaryota"/>
</dbReference>
<evidence type="ECO:0000259" key="17">
    <source>
        <dbReference type="Pfam" id="PF05730"/>
    </source>
</evidence>
<feature type="domain" description="Auxiliary Activity family 9 catalytic" evidence="16">
    <location>
        <begin position="78"/>
        <end position="228"/>
    </location>
</feature>
<dbReference type="InterPro" id="IPR008427">
    <property type="entry name" value="Extracellular_membr_CFEM_dom"/>
</dbReference>
<evidence type="ECO:0000313" key="18">
    <source>
        <dbReference type="EMBL" id="EGG03321.1"/>
    </source>
</evidence>
<evidence type="ECO:0000259" key="16">
    <source>
        <dbReference type="Pfam" id="PF03443"/>
    </source>
</evidence>
<dbReference type="Pfam" id="PF05730">
    <property type="entry name" value="CFEM"/>
    <property type="match status" value="1"/>
</dbReference>
<dbReference type="Gene3D" id="2.70.50.70">
    <property type="match status" value="1"/>
</dbReference>
<dbReference type="PANTHER" id="PTHR33353">
    <property type="entry name" value="PUTATIVE (AFU_ORTHOLOGUE AFUA_1G12560)-RELATED"/>
    <property type="match status" value="1"/>
</dbReference>
<dbReference type="VEuPathDB" id="FungiDB:MELLADRAFT_90313"/>
<evidence type="ECO:0000256" key="8">
    <source>
        <dbReference type="ARBA" id="ARBA00023008"/>
    </source>
</evidence>
<dbReference type="GO" id="GO:0030245">
    <property type="term" value="P:cellulose catabolic process"/>
    <property type="evidence" value="ECO:0007669"/>
    <property type="project" value="UniProtKB-KW"/>
</dbReference>
<evidence type="ECO:0000256" key="10">
    <source>
        <dbReference type="ARBA" id="ARBA00023157"/>
    </source>
</evidence>
<comment type="subcellular location">
    <subcellularLocation>
        <location evidence="2">Secreted</location>
    </subcellularLocation>
</comment>
<evidence type="ECO:0000256" key="4">
    <source>
        <dbReference type="ARBA" id="ARBA00022723"/>
    </source>
</evidence>
<dbReference type="InParanoid" id="F4RWH5"/>
<evidence type="ECO:0000256" key="12">
    <source>
        <dbReference type="ARBA" id="ARBA00023326"/>
    </source>
</evidence>
<dbReference type="GO" id="GO:0004497">
    <property type="term" value="F:monooxygenase activity"/>
    <property type="evidence" value="ECO:0007669"/>
    <property type="project" value="UniProtKB-KW"/>
</dbReference>
<comment type="catalytic activity">
    <reaction evidence="14">
        <text>[(1-&gt;4)-beta-D-glucosyl]n+m + reduced acceptor + O2 = 4-dehydro-beta-D-glucosyl-[(1-&gt;4)-beta-D-glucosyl]n-1 + [(1-&gt;4)-beta-D-glucosyl]m + acceptor + H2O.</text>
        <dbReference type="EC" id="1.14.99.56"/>
    </reaction>
</comment>
<keyword evidence="11" id="KW-0119">Carbohydrate metabolism</keyword>
<keyword evidence="12" id="KW-0624">Polysaccharide degradation</keyword>
<keyword evidence="5" id="KW-0732">Signal</keyword>
<evidence type="ECO:0000256" key="3">
    <source>
        <dbReference type="ARBA" id="ARBA00022525"/>
    </source>
</evidence>
<evidence type="ECO:0000256" key="2">
    <source>
        <dbReference type="ARBA" id="ARBA00004613"/>
    </source>
</evidence>
<feature type="domain" description="CFEM" evidence="17">
    <location>
        <begin position="289"/>
        <end position="343"/>
    </location>
</feature>
<dbReference type="InterPro" id="IPR049892">
    <property type="entry name" value="AA9"/>
</dbReference>
<organism evidence="19">
    <name type="scientific">Melampsora larici-populina (strain 98AG31 / pathotype 3-4-7)</name>
    <name type="common">Poplar leaf rust fungus</name>
    <dbReference type="NCBI Taxonomy" id="747676"/>
    <lineage>
        <taxon>Eukaryota</taxon>
        <taxon>Fungi</taxon>
        <taxon>Dikarya</taxon>
        <taxon>Basidiomycota</taxon>
        <taxon>Pucciniomycotina</taxon>
        <taxon>Pucciniomycetes</taxon>
        <taxon>Pucciniales</taxon>
        <taxon>Melampsoraceae</taxon>
        <taxon>Melampsora</taxon>
    </lineage>
</organism>
<evidence type="ECO:0000256" key="1">
    <source>
        <dbReference type="ARBA" id="ARBA00001973"/>
    </source>
</evidence>
<dbReference type="Pfam" id="PF03443">
    <property type="entry name" value="AA9"/>
    <property type="match status" value="1"/>
</dbReference>
<dbReference type="AlphaFoldDB" id="F4RWH5"/>
<dbReference type="EC" id="1.14.99.56" evidence="15"/>
<dbReference type="InterPro" id="IPR005103">
    <property type="entry name" value="AA9_LPMO"/>
</dbReference>
<keyword evidence="7" id="KW-0560">Oxidoreductase</keyword>
<evidence type="ECO:0000256" key="11">
    <source>
        <dbReference type="ARBA" id="ARBA00023277"/>
    </source>
</evidence>
<comment type="cofactor">
    <cofactor evidence="1">
        <name>Cu(2+)</name>
        <dbReference type="ChEBI" id="CHEBI:29036"/>
    </cofactor>
</comment>
<evidence type="ECO:0000256" key="7">
    <source>
        <dbReference type="ARBA" id="ARBA00023002"/>
    </source>
</evidence>
<evidence type="ECO:0000256" key="15">
    <source>
        <dbReference type="ARBA" id="ARBA00047174"/>
    </source>
</evidence>
<name>F4RWH5_MELLP</name>
<accession>F4RWH5</accession>
<evidence type="ECO:0000256" key="9">
    <source>
        <dbReference type="ARBA" id="ARBA00023033"/>
    </source>
</evidence>
<dbReference type="RefSeq" id="XP_007413456.1">
    <property type="nucleotide sequence ID" value="XM_007413394.1"/>
</dbReference>
<evidence type="ECO:0000256" key="6">
    <source>
        <dbReference type="ARBA" id="ARBA00023001"/>
    </source>
</evidence>
<dbReference type="HOGENOM" id="CLU_060387_0_0_1"/>
<keyword evidence="19" id="KW-1185">Reference proteome</keyword>
<keyword evidence="6" id="KW-0136">Cellulose degradation</keyword>
<dbReference type="GO" id="GO:0046872">
    <property type="term" value="F:metal ion binding"/>
    <property type="evidence" value="ECO:0007669"/>
    <property type="project" value="UniProtKB-KW"/>
</dbReference>
<dbReference type="OrthoDB" id="4849160at2759"/>